<reference evidence="13 14" key="1">
    <citation type="submission" date="2024-11" db="EMBL/GenBank/DDBJ databases">
        <title>Chromosome-level genome assembly of the freshwater bivalve Anodonta woodiana.</title>
        <authorList>
            <person name="Chen X."/>
        </authorList>
    </citation>
    <scope>NUCLEOTIDE SEQUENCE [LARGE SCALE GENOMIC DNA]</scope>
    <source>
        <strain evidence="13">MN2024</strain>
        <tissue evidence="13">Gills</tissue>
    </source>
</reference>
<keyword evidence="6 11" id="KW-0010">Activator</keyword>
<comment type="caution">
    <text evidence="13">The sequence shown here is derived from an EMBL/GenBank/DDBJ whole genome shotgun (WGS) entry which is preliminary data.</text>
</comment>
<keyword evidence="14" id="KW-1185">Reference proteome</keyword>
<dbReference type="PANTHER" id="PTHR20844">
    <property type="entry name" value="MEDIATOR OF RNA POLYMERASE II TRANSCRIPTION, SUBUNIT 9"/>
    <property type="match status" value="1"/>
</dbReference>
<dbReference type="AlphaFoldDB" id="A0ABD3WTX8"/>
<evidence type="ECO:0000256" key="12">
    <source>
        <dbReference type="SAM" id="Coils"/>
    </source>
</evidence>
<organism evidence="13 14">
    <name type="scientific">Sinanodonta woodiana</name>
    <name type="common">Chinese pond mussel</name>
    <name type="synonym">Anodonta woodiana</name>
    <dbReference type="NCBI Taxonomy" id="1069815"/>
    <lineage>
        <taxon>Eukaryota</taxon>
        <taxon>Metazoa</taxon>
        <taxon>Spiralia</taxon>
        <taxon>Lophotrochozoa</taxon>
        <taxon>Mollusca</taxon>
        <taxon>Bivalvia</taxon>
        <taxon>Autobranchia</taxon>
        <taxon>Heteroconchia</taxon>
        <taxon>Palaeoheterodonta</taxon>
        <taxon>Unionida</taxon>
        <taxon>Unionoidea</taxon>
        <taxon>Unionidae</taxon>
        <taxon>Unioninae</taxon>
        <taxon>Sinanodonta</taxon>
    </lineage>
</organism>
<dbReference type="InterPro" id="IPR011425">
    <property type="entry name" value="Med9"/>
</dbReference>
<evidence type="ECO:0000256" key="4">
    <source>
        <dbReference type="ARBA" id="ARBA00023015"/>
    </source>
</evidence>
<dbReference type="PANTHER" id="PTHR20844:SF0">
    <property type="entry name" value="MEDIATOR OF RNA POLYMERASE II TRANSCRIPTION SUBUNIT 9"/>
    <property type="match status" value="1"/>
</dbReference>
<comment type="subcellular location">
    <subcellularLocation>
        <location evidence="1 11">Nucleus</location>
    </subcellularLocation>
</comment>
<comment type="function">
    <text evidence="9 11">Component of the Mediator complex, a coactivator involved in the regulated transcription of nearly all RNA polymerase II-dependent genes. Mediator functions as a bridge to convey information from gene-specific regulatory proteins to the basal RNA polymerase II transcription machinery. Mediator is recruited to promoters by direct interactions with regulatory proteins and serves as a scaffold for the assembly of a functional preinitiation complex with RNA polymerase II and the general transcription factors.</text>
</comment>
<evidence type="ECO:0000256" key="5">
    <source>
        <dbReference type="ARBA" id="ARBA00023054"/>
    </source>
</evidence>
<evidence type="ECO:0000256" key="6">
    <source>
        <dbReference type="ARBA" id="ARBA00023159"/>
    </source>
</evidence>
<evidence type="ECO:0000313" key="14">
    <source>
        <dbReference type="Proteomes" id="UP001634394"/>
    </source>
</evidence>
<keyword evidence="4 11" id="KW-0805">Transcription regulation</keyword>
<name>A0ABD3WTX8_SINWO</name>
<keyword evidence="5 12" id="KW-0175">Coiled coil</keyword>
<dbReference type="Pfam" id="PF07544">
    <property type="entry name" value="Med9"/>
    <property type="match status" value="1"/>
</dbReference>
<dbReference type="EMBL" id="JBJQND010000005">
    <property type="protein sequence ID" value="KAL3876931.1"/>
    <property type="molecule type" value="Genomic_DNA"/>
</dbReference>
<proteinExistence type="inferred from homology"/>
<comment type="subunit">
    <text evidence="11">Component of the Mediator complex.</text>
</comment>
<evidence type="ECO:0000313" key="13">
    <source>
        <dbReference type="EMBL" id="KAL3876931.1"/>
    </source>
</evidence>
<dbReference type="GO" id="GO:0005634">
    <property type="term" value="C:nucleus"/>
    <property type="evidence" value="ECO:0007669"/>
    <property type="project" value="UniProtKB-SubCell"/>
</dbReference>
<evidence type="ECO:0000256" key="1">
    <source>
        <dbReference type="ARBA" id="ARBA00004123"/>
    </source>
</evidence>
<evidence type="ECO:0000256" key="7">
    <source>
        <dbReference type="ARBA" id="ARBA00023163"/>
    </source>
</evidence>
<accession>A0ABD3WTX8</accession>
<dbReference type="SUPFAM" id="SSF140718">
    <property type="entry name" value="Mediator hinge subcomplex-like"/>
    <property type="match status" value="1"/>
</dbReference>
<feature type="coiled-coil region" evidence="12">
    <location>
        <begin position="57"/>
        <end position="84"/>
    </location>
</feature>
<dbReference type="Proteomes" id="UP001634394">
    <property type="component" value="Unassembled WGS sequence"/>
</dbReference>
<evidence type="ECO:0000256" key="3">
    <source>
        <dbReference type="ARBA" id="ARBA00020636"/>
    </source>
</evidence>
<evidence type="ECO:0000256" key="2">
    <source>
        <dbReference type="ARBA" id="ARBA00008089"/>
    </source>
</evidence>
<dbReference type="InterPro" id="IPR039242">
    <property type="entry name" value="MED9_metazoa"/>
</dbReference>
<evidence type="ECO:0000256" key="10">
    <source>
        <dbReference type="ARBA" id="ARBA00031260"/>
    </source>
</evidence>
<comment type="similarity">
    <text evidence="2 11">Belongs to the Mediator complex subunit 9 family.</text>
</comment>
<protein>
    <recommendedName>
        <fullName evidence="3 11">Mediator of RNA polymerase II transcription subunit 9</fullName>
    </recommendedName>
    <alternativeName>
        <fullName evidence="10 11">Mediator complex subunit 9</fullName>
    </alternativeName>
</protein>
<evidence type="ECO:0000256" key="11">
    <source>
        <dbReference type="RuleBase" id="RU364145"/>
    </source>
</evidence>
<evidence type="ECO:0000256" key="8">
    <source>
        <dbReference type="ARBA" id="ARBA00023242"/>
    </source>
</evidence>
<sequence>MAEAAENELNFLPLVHDIIKSIEKDSLDVNQKMTDFRNQLLKAREVIEKLPGTQYSRDDQLKQIDILKQQLANKTELLQKYKNLTVFDI</sequence>
<evidence type="ECO:0000256" key="9">
    <source>
        <dbReference type="ARBA" id="ARBA00025687"/>
    </source>
</evidence>
<gene>
    <name evidence="11" type="primary">MED9</name>
    <name evidence="13" type="ORF">ACJMK2_034711</name>
</gene>
<dbReference type="InterPro" id="IPR037212">
    <property type="entry name" value="Med7/Med21-like"/>
</dbReference>
<keyword evidence="8 11" id="KW-0539">Nucleus</keyword>
<keyword evidence="7 11" id="KW-0804">Transcription</keyword>